<proteinExistence type="predicted"/>
<keyword evidence="1" id="KW-1133">Transmembrane helix</keyword>
<reference evidence="2" key="1">
    <citation type="submission" date="2017-07" db="EMBL/GenBank/DDBJ databases">
        <title>Taro Niue Genome Assembly and Annotation.</title>
        <authorList>
            <person name="Atibalentja N."/>
            <person name="Keating K."/>
            <person name="Fields C.J."/>
        </authorList>
    </citation>
    <scope>NUCLEOTIDE SEQUENCE</scope>
    <source>
        <strain evidence="2">Niue_2</strain>
        <tissue evidence="2">Leaf</tissue>
    </source>
</reference>
<feature type="non-terminal residue" evidence="2">
    <location>
        <position position="264"/>
    </location>
</feature>
<organism evidence="2 3">
    <name type="scientific">Colocasia esculenta</name>
    <name type="common">Wild taro</name>
    <name type="synonym">Arum esculentum</name>
    <dbReference type="NCBI Taxonomy" id="4460"/>
    <lineage>
        <taxon>Eukaryota</taxon>
        <taxon>Viridiplantae</taxon>
        <taxon>Streptophyta</taxon>
        <taxon>Embryophyta</taxon>
        <taxon>Tracheophyta</taxon>
        <taxon>Spermatophyta</taxon>
        <taxon>Magnoliopsida</taxon>
        <taxon>Liliopsida</taxon>
        <taxon>Araceae</taxon>
        <taxon>Aroideae</taxon>
        <taxon>Colocasieae</taxon>
        <taxon>Colocasia</taxon>
    </lineage>
</organism>
<feature type="transmembrane region" description="Helical" evidence="1">
    <location>
        <begin position="132"/>
        <end position="149"/>
    </location>
</feature>
<protein>
    <recommendedName>
        <fullName evidence="4">Transmembrane protein</fullName>
    </recommendedName>
</protein>
<sequence length="264" mass="29251">MPVVRRRTHLVVPWSRQVCRASLPLCARLRWFLLESCVWPDLGWWSWRCAVLFRCLSSCCSGREGLVIPTGPCSRGSPPYFLQLGALCHRSSVSDGLQRRLWRHVVVSSSKGERCELLYLSEQRVLVRSGGFFQNGAFVVLVEVLPGLACVASAVLLAAVFSLIVCVLWSLGLCILVKVLPKIALCRFWRRFFLGVLCVRFGPPLCCPYGLKCVVRLGCILVRFSQDGSWRFLAEVLPKAALSVGGDANFGALAGVREVGSLHK</sequence>
<evidence type="ECO:0000313" key="3">
    <source>
        <dbReference type="Proteomes" id="UP000652761"/>
    </source>
</evidence>
<gene>
    <name evidence="2" type="ORF">Taro_020609</name>
</gene>
<dbReference type="AlphaFoldDB" id="A0A843V2V4"/>
<dbReference type="Proteomes" id="UP000652761">
    <property type="component" value="Unassembled WGS sequence"/>
</dbReference>
<keyword evidence="1" id="KW-0812">Transmembrane</keyword>
<keyword evidence="1" id="KW-0472">Membrane</keyword>
<evidence type="ECO:0000256" key="1">
    <source>
        <dbReference type="SAM" id="Phobius"/>
    </source>
</evidence>
<evidence type="ECO:0000313" key="2">
    <source>
        <dbReference type="EMBL" id="MQL88054.1"/>
    </source>
</evidence>
<name>A0A843V2V4_COLES</name>
<dbReference type="EMBL" id="NMUH01001026">
    <property type="protein sequence ID" value="MQL88054.1"/>
    <property type="molecule type" value="Genomic_DNA"/>
</dbReference>
<comment type="caution">
    <text evidence="2">The sequence shown here is derived from an EMBL/GenBank/DDBJ whole genome shotgun (WGS) entry which is preliminary data.</text>
</comment>
<accession>A0A843V2V4</accession>
<evidence type="ECO:0008006" key="4">
    <source>
        <dbReference type="Google" id="ProtNLM"/>
    </source>
</evidence>
<keyword evidence="3" id="KW-1185">Reference proteome</keyword>
<feature type="transmembrane region" description="Helical" evidence="1">
    <location>
        <begin position="155"/>
        <end position="180"/>
    </location>
</feature>